<evidence type="ECO:0000256" key="3">
    <source>
        <dbReference type="ARBA" id="ARBA00023242"/>
    </source>
</evidence>
<comment type="subcellular location">
    <subcellularLocation>
        <location evidence="1">Nucleus</location>
    </subcellularLocation>
</comment>
<dbReference type="Pfam" id="PF04935">
    <property type="entry name" value="SURF6"/>
    <property type="match status" value="1"/>
</dbReference>
<keyword evidence="8" id="KW-1185">Reference proteome</keyword>
<feature type="domain" description="Ribosomal RNA-processing protein 14 N-terminal" evidence="6">
    <location>
        <begin position="20"/>
        <end position="80"/>
    </location>
</feature>
<feature type="compositionally biased region" description="Polar residues" evidence="4">
    <location>
        <begin position="80"/>
        <end position="103"/>
    </location>
</feature>
<evidence type="ECO:0000313" key="7">
    <source>
        <dbReference type="EMBL" id="TPX59378.1"/>
    </source>
</evidence>
<evidence type="ECO:0000256" key="2">
    <source>
        <dbReference type="ARBA" id="ARBA00005904"/>
    </source>
</evidence>
<dbReference type="PANTHER" id="PTHR14369:SF0">
    <property type="entry name" value="SURFEIT LOCUS PROTEIN 6"/>
    <property type="match status" value="1"/>
</dbReference>
<feature type="region of interest" description="Disordered" evidence="4">
    <location>
        <begin position="142"/>
        <end position="269"/>
    </location>
</feature>
<evidence type="ECO:0000259" key="5">
    <source>
        <dbReference type="Pfam" id="PF04935"/>
    </source>
</evidence>
<evidence type="ECO:0000313" key="8">
    <source>
        <dbReference type="Proteomes" id="UP000318582"/>
    </source>
</evidence>
<comment type="caution">
    <text evidence="7">The sequence shown here is derived from an EMBL/GenBank/DDBJ whole genome shotgun (WGS) entry which is preliminary data.</text>
</comment>
<dbReference type="InterPro" id="IPR029188">
    <property type="entry name" value="Rrp14_N"/>
</dbReference>
<feature type="compositionally biased region" description="Basic and acidic residues" evidence="4">
    <location>
        <begin position="157"/>
        <end position="190"/>
    </location>
</feature>
<feature type="region of interest" description="Disordered" evidence="4">
    <location>
        <begin position="46"/>
        <end position="123"/>
    </location>
</feature>
<dbReference type="GO" id="GO:0003723">
    <property type="term" value="F:RNA binding"/>
    <property type="evidence" value="ECO:0007669"/>
    <property type="project" value="TreeGrafter"/>
</dbReference>
<feature type="compositionally biased region" description="Basic and acidic residues" evidence="4">
    <location>
        <begin position="247"/>
        <end position="267"/>
    </location>
</feature>
<evidence type="ECO:0000256" key="1">
    <source>
        <dbReference type="ARBA" id="ARBA00004123"/>
    </source>
</evidence>
<dbReference type="GO" id="GO:0042274">
    <property type="term" value="P:ribosomal small subunit biogenesis"/>
    <property type="evidence" value="ECO:0007669"/>
    <property type="project" value="TreeGrafter"/>
</dbReference>
<dbReference type="EMBL" id="QEAQ01000026">
    <property type="protein sequence ID" value="TPX59378.1"/>
    <property type="molecule type" value="Genomic_DNA"/>
</dbReference>
<proteinExistence type="inferred from homology"/>
<reference evidence="7 8" key="1">
    <citation type="journal article" date="2019" name="Sci. Rep.">
        <title>Comparative genomics of chytrid fungi reveal insights into the obligate biotrophic and pathogenic lifestyle of Synchytrium endobioticum.</title>
        <authorList>
            <person name="van de Vossenberg B.T.L.H."/>
            <person name="Warris S."/>
            <person name="Nguyen H.D.T."/>
            <person name="van Gent-Pelzer M.P.E."/>
            <person name="Joly D.L."/>
            <person name="van de Geest H.C."/>
            <person name="Bonants P.J.M."/>
            <person name="Smith D.S."/>
            <person name="Levesque C.A."/>
            <person name="van der Lee T.A.J."/>
        </authorList>
    </citation>
    <scope>NUCLEOTIDE SEQUENCE [LARGE SCALE GENOMIC DNA]</scope>
    <source>
        <strain evidence="7 8">CBS 809.83</strain>
    </source>
</reference>
<dbReference type="Proteomes" id="UP000318582">
    <property type="component" value="Unassembled WGS sequence"/>
</dbReference>
<dbReference type="STRING" id="109895.A0A507E8C2"/>
<name>A0A507E8C2_9FUNG</name>
<dbReference type="AlphaFoldDB" id="A0A507E8C2"/>
<accession>A0A507E8C2</accession>
<feature type="compositionally biased region" description="Basic and acidic residues" evidence="4">
    <location>
        <begin position="319"/>
        <end position="341"/>
    </location>
</feature>
<organism evidence="7 8">
    <name type="scientific">Powellomyces hirtus</name>
    <dbReference type="NCBI Taxonomy" id="109895"/>
    <lineage>
        <taxon>Eukaryota</taxon>
        <taxon>Fungi</taxon>
        <taxon>Fungi incertae sedis</taxon>
        <taxon>Chytridiomycota</taxon>
        <taxon>Chytridiomycota incertae sedis</taxon>
        <taxon>Chytridiomycetes</taxon>
        <taxon>Spizellomycetales</taxon>
        <taxon>Powellomycetaceae</taxon>
        <taxon>Powellomyces</taxon>
    </lineage>
</organism>
<dbReference type="GO" id="GO:0042273">
    <property type="term" value="P:ribosomal large subunit biogenesis"/>
    <property type="evidence" value="ECO:0007669"/>
    <property type="project" value="TreeGrafter"/>
</dbReference>
<gene>
    <name evidence="7" type="ORF">PhCBS80983_g02496</name>
</gene>
<evidence type="ECO:0000256" key="4">
    <source>
        <dbReference type="SAM" id="MobiDB-lite"/>
    </source>
</evidence>
<dbReference type="PANTHER" id="PTHR14369">
    <property type="entry name" value="SURFEIT LOCUS PROTEIN 6"/>
    <property type="match status" value="1"/>
</dbReference>
<dbReference type="Pfam" id="PF15459">
    <property type="entry name" value="RRP14"/>
    <property type="match status" value="1"/>
</dbReference>
<sequence>MAAEGQQPPLPCSLDALQDRLAEHRKCFDSLVELIPAKYYFAKDPDADLSGKQLHNKKNKAPKQVVKDATKKAKKHKLDPQSSQSVLDIQSDNLKAAQNNGSTPKKPAVNGTQPNGTTLEALPTGSIVELQAKLKNRIDELRAKRKAPSQEVVADQPRSRQDILQSRADRKRERKEGIKAKKEKRRKLDDTTGMATTSKSAKESSTPTKTVPTVTEDVSFGKLDFGVTEPTKKRKGPTDIAGQLKQAEAKKQKLEKLKETDKEKAESIQESATWNKLLKQAEGEKVKDDVKLLKKSLRRKEQTKQKSASAWADRQASSTKEKEDRLKKREENIKARVEARNAPKGKGQKKKRPGFEGGAGKKKPGKA</sequence>
<keyword evidence="3" id="KW-0539">Nucleus</keyword>
<dbReference type="InterPro" id="IPR007019">
    <property type="entry name" value="SURF6"/>
</dbReference>
<comment type="similarity">
    <text evidence="2">Belongs to the SURF6 family.</text>
</comment>
<evidence type="ECO:0008006" key="9">
    <source>
        <dbReference type="Google" id="ProtNLM"/>
    </source>
</evidence>
<dbReference type="InterPro" id="IPR029190">
    <property type="entry name" value="Rrp14/SURF6_C"/>
</dbReference>
<feature type="region of interest" description="Disordered" evidence="4">
    <location>
        <begin position="296"/>
        <end position="367"/>
    </location>
</feature>
<dbReference type="GO" id="GO:0003677">
    <property type="term" value="F:DNA binding"/>
    <property type="evidence" value="ECO:0007669"/>
    <property type="project" value="TreeGrafter"/>
</dbReference>
<feature type="compositionally biased region" description="Low complexity" evidence="4">
    <location>
        <begin position="196"/>
        <end position="216"/>
    </location>
</feature>
<dbReference type="GO" id="GO:0005730">
    <property type="term" value="C:nucleolus"/>
    <property type="evidence" value="ECO:0007669"/>
    <property type="project" value="TreeGrafter"/>
</dbReference>
<feature type="domain" description="Ribosomal RNA-processing protein 14/surfeit locus protein 6 C-terminal" evidence="5">
    <location>
        <begin position="161"/>
        <end position="344"/>
    </location>
</feature>
<protein>
    <recommendedName>
        <fullName evidence="9">Ribosomal RNA-processing protein 14/surfeit locus protein 6 C-terminal domain-containing protein</fullName>
    </recommendedName>
</protein>
<evidence type="ECO:0000259" key="6">
    <source>
        <dbReference type="Pfam" id="PF15459"/>
    </source>
</evidence>